<gene>
    <name evidence="3" type="ORF">B0A48_09506</name>
</gene>
<dbReference type="InterPro" id="IPR021840">
    <property type="entry name" value="DUF3433"/>
</dbReference>
<comment type="caution">
    <text evidence="3">The sequence shown here is derived from an EMBL/GenBank/DDBJ whole genome shotgun (WGS) entry which is preliminary data.</text>
</comment>
<feature type="transmembrane region" description="Helical" evidence="2">
    <location>
        <begin position="48"/>
        <end position="68"/>
    </location>
</feature>
<protein>
    <submittedName>
        <fullName evidence="3">Uncharacterized protein</fullName>
    </submittedName>
</protein>
<dbReference type="InParanoid" id="A0A1V8SZT4"/>
<feature type="transmembrane region" description="Helical" evidence="2">
    <location>
        <begin position="118"/>
        <end position="140"/>
    </location>
</feature>
<evidence type="ECO:0000256" key="2">
    <source>
        <dbReference type="SAM" id="Phobius"/>
    </source>
</evidence>
<organism evidence="3 4">
    <name type="scientific">Cryoendolithus antarcticus</name>
    <dbReference type="NCBI Taxonomy" id="1507870"/>
    <lineage>
        <taxon>Eukaryota</taxon>
        <taxon>Fungi</taxon>
        <taxon>Dikarya</taxon>
        <taxon>Ascomycota</taxon>
        <taxon>Pezizomycotina</taxon>
        <taxon>Dothideomycetes</taxon>
        <taxon>Dothideomycetidae</taxon>
        <taxon>Cladosporiales</taxon>
        <taxon>Cladosporiaceae</taxon>
        <taxon>Cryoendolithus</taxon>
    </lineage>
</organism>
<feature type="transmembrane region" description="Helical" evidence="2">
    <location>
        <begin position="423"/>
        <end position="444"/>
    </location>
</feature>
<dbReference type="Pfam" id="PF11915">
    <property type="entry name" value="DUF3433"/>
    <property type="match status" value="1"/>
</dbReference>
<feature type="compositionally biased region" description="Polar residues" evidence="1">
    <location>
        <begin position="521"/>
        <end position="548"/>
    </location>
</feature>
<keyword evidence="2" id="KW-0472">Membrane</keyword>
<accession>A0A1V8SZT4</accession>
<proteinExistence type="predicted"/>
<sequence length="602" mass="65512">MRAESSVTKEWLPWNLELPWMLAMLLLEFSVFATILALTVISLKKDGFVPTTLSAVFMALVRIGYGTLVDGTADREPYVELVRQSRSARVTVFLEYVTFPIFYGWIKALARAHILLGMAMLINLIGSLLVVPLSSAIFVLTPTIAPSPAIPALDVSNGFLAYNASKPTWMDAERSYDPFESAGAAGNLTARTSVYYTSADCRVIPVQDGTITIDPASKDSGRVWVSYVDRDCNVTQNPAAVSPDRLAYVYAFFQPCGGDVSPVDRLGLFAATHDASDSNLLRNTTILSCKPTYWSALADVTVSLVGGQARQILDVPSGFNETAQQSTTLRSLGSDLSLFELYTPSGQLKSNALGNAVHAYASTSSGGTGFGRLAWSDSMAKVYKTIFAATALLVLTEDLPALGIQKVSLHTVQPRPRVTSPTVLGFEIFILLMILHILLLLIYVTRSRSILTSCPHGLYGRESVLNRGEVGALVDVIKRDFPAGEDQGNFAQGYCKTMQCWYDVGSRDGSGVLRVRDSTKTADSANNMTDSQQEPGNDVQPTSLSQPAETEAVFEREQADDAEHEVHGEEGEEQQQQSQHELDEAQQPYTNASPHAEKPTPR</sequence>
<dbReference type="EMBL" id="NAJO01000021">
    <property type="protein sequence ID" value="OQO04584.1"/>
    <property type="molecule type" value="Genomic_DNA"/>
</dbReference>
<dbReference type="Proteomes" id="UP000192596">
    <property type="component" value="Unassembled WGS sequence"/>
</dbReference>
<evidence type="ECO:0000313" key="3">
    <source>
        <dbReference type="EMBL" id="OQO04584.1"/>
    </source>
</evidence>
<feature type="region of interest" description="Disordered" evidence="1">
    <location>
        <begin position="518"/>
        <end position="602"/>
    </location>
</feature>
<feature type="compositionally biased region" description="Basic and acidic residues" evidence="1">
    <location>
        <begin position="553"/>
        <end position="569"/>
    </location>
</feature>
<evidence type="ECO:0000256" key="1">
    <source>
        <dbReference type="SAM" id="MobiDB-lite"/>
    </source>
</evidence>
<dbReference type="AlphaFoldDB" id="A0A1V8SZT4"/>
<feature type="transmembrane region" description="Helical" evidence="2">
    <location>
        <begin position="88"/>
        <end position="106"/>
    </location>
</feature>
<dbReference type="OrthoDB" id="3522351at2759"/>
<keyword evidence="2" id="KW-1133">Transmembrane helix</keyword>
<feature type="transmembrane region" description="Helical" evidence="2">
    <location>
        <begin position="20"/>
        <end position="41"/>
    </location>
</feature>
<name>A0A1V8SZT4_9PEZI</name>
<keyword evidence="2" id="KW-0812">Transmembrane</keyword>
<reference evidence="4" key="1">
    <citation type="submission" date="2017-03" db="EMBL/GenBank/DDBJ databases">
        <title>Genomes of endolithic fungi from Antarctica.</title>
        <authorList>
            <person name="Coleine C."/>
            <person name="Masonjones S."/>
            <person name="Stajich J.E."/>
        </authorList>
    </citation>
    <scope>NUCLEOTIDE SEQUENCE [LARGE SCALE GENOMIC DNA]</scope>
    <source>
        <strain evidence="4">CCFEE 5527</strain>
    </source>
</reference>
<evidence type="ECO:0000313" key="4">
    <source>
        <dbReference type="Proteomes" id="UP000192596"/>
    </source>
</evidence>
<keyword evidence="4" id="KW-1185">Reference proteome</keyword>